<feature type="domain" description="RmlD-like substrate binding" evidence="3">
    <location>
        <begin position="5"/>
        <end position="290"/>
    </location>
</feature>
<dbReference type="AlphaFoldDB" id="A0A3S0XPN3"/>
<organism evidence="4 5">
    <name type="scientific">Chlorogloeopsis fritschii PCC 6912</name>
    <dbReference type="NCBI Taxonomy" id="211165"/>
    <lineage>
        <taxon>Bacteria</taxon>
        <taxon>Bacillati</taxon>
        <taxon>Cyanobacteriota</taxon>
        <taxon>Cyanophyceae</taxon>
        <taxon>Nostocales</taxon>
        <taxon>Chlorogloeopsidaceae</taxon>
        <taxon>Chlorogloeopsis</taxon>
    </lineage>
</organism>
<dbReference type="Gene3D" id="3.40.50.720">
    <property type="entry name" value="NAD(P)-binding Rossmann-like Domain"/>
    <property type="match status" value="1"/>
</dbReference>
<reference evidence="4 5" key="1">
    <citation type="journal article" date="2019" name="Genome Biol. Evol.">
        <title>Day and night: Metabolic profiles and evolutionary relationships of six axenic non-marine cyanobacteria.</title>
        <authorList>
            <person name="Will S.E."/>
            <person name="Henke P."/>
            <person name="Boedeker C."/>
            <person name="Huang S."/>
            <person name="Brinkmann H."/>
            <person name="Rohde M."/>
            <person name="Jarek M."/>
            <person name="Friedl T."/>
            <person name="Seufert S."/>
            <person name="Schumacher M."/>
            <person name="Overmann J."/>
            <person name="Neumann-Schaal M."/>
            <person name="Petersen J."/>
        </authorList>
    </citation>
    <scope>NUCLEOTIDE SEQUENCE [LARGE SCALE GENOMIC DNA]</scope>
    <source>
        <strain evidence="4 5">PCC 6912</strain>
    </source>
</reference>
<accession>A0A3S0XPN3</accession>
<evidence type="ECO:0000256" key="1">
    <source>
        <dbReference type="ARBA" id="ARBA00010944"/>
    </source>
</evidence>
<dbReference type="PANTHER" id="PTHR10491:SF4">
    <property type="entry name" value="METHIONINE ADENOSYLTRANSFERASE 2 SUBUNIT BETA"/>
    <property type="match status" value="1"/>
</dbReference>
<dbReference type="NCBIfam" id="NF007440">
    <property type="entry name" value="PRK09987.1"/>
    <property type="match status" value="1"/>
</dbReference>
<dbReference type="FunFam" id="3.40.50.720:FF:000159">
    <property type="entry name" value="dTDP-4-dehydrorhamnose reductase"/>
    <property type="match status" value="1"/>
</dbReference>
<evidence type="ECO:0000313" key="5">
    <source>
        <dbReference type="Proteomes" id="UP000268857"/>
    </source>
</evidence>
<keyword evidence="5" id="KW-1185">Reference proteome</keyword>
<dbReference type="GO" id="GO:0019305">
    <property type="term" value="P:dTDP-rhamnose biosynthetic process"/>
    <property type="evidence" value="ECO:0007669"/>
    <property type="project" value="UniProtKB-UniPathway"/>
</dbReference>
<dbReference type="UniPathway" id="UPA00124"/>
<dbReference type="EC" id="1.1.1.133" evidence="2"/>
<dbReference type="InterPro" id="IPR036291">
    <property type="entry name" value="NAD(P)-bd_dom_sf"/>
</dbReference>
<dbReference type="PANTHER" id="PTHR10491">
    <property type="entry name" value="DTDP-4-DEHYDRORHAMNOSE REDUCTASE"/>
    <property type="match status" value="1"/>
</dbReference>
<comment type="pathway">
    <text evidence="2">Carbohydrate biosynthesis; dTDP-L-rhamnose biosynthesis.</text>
</comment>
<dbReference type="GO" id="GO:0008831">
    <property type="term" value="F:dTDP-4-dehydrorhamnose reductase activity"/>
    <property type="evidence" value="ECO:0007669"/>
    <property type="project" value="UniProtKB-EC"/>
</dbReference>
<evidence type="ECO:0000259" key="3">
    <source>
        <dbReference type="Pfam" id="PF04321"/>
    </source>
</evidence>
<dbReference type="Gene3D" id="3.90.25.10">
    <property type="entry name" value="UDP-galactose 4-epimerase, domain 1"/>
    <property type="match status" value="1"/>
</dbReference>
<keyword evidence="2" id="KW-0560">Oxidoreductase</keyword>
<comment type="function">
    <text evidence="2">Catalyzes the reduction of dTDP-6-deoxy-L-lyxo-4-hexulose to yield dTDP-L-rhamnose.</text>
</comment>
<comment type="similarity">
    <text evidence="1 2">Belongs to the dTDP-4-dehydrorhamnose reductase family.</text>
</comment>
<comment type="caution">
    <text evidence="4">The sequence shown here is derived from an EMBL/GenBank/DDBJ whole genome shotgun (WGS) entry which is preliminary data.</text>
</comment>
<name>A0A3S0XPN3_CHLFR</name>
<proteinExistence type="inferred from homology"/>
<sequence>MSKLILLIGSNGQVGKELQQTLEPYGNIVAVARPTIDFSQPDTLRQVIRDKQPQIIVNAAAYTAVDKAESEPELAQAINATAPGMLAEEAEKQGAFLIHISTDYVFDGNNCRPYQETDATNPLSVYGKTKLAGEQAVIQKSDRYLILRTAWVYGAFGKSNFVKTMLRLGGEREEIRVVADQIGSPTWARDIADTIAQLIPKLNSEISGIYHYTNSGVASWYDFAVAIFEEAQQLGLPLKVQRIIPITTPEYPTPACRPAYSVLACTKIAGILGTHAPHWRQRLRKMLGELIVNCD</sequence>
<dbReference type="OrthoDB" id="9803892at2"/>
<dbReference type="Pfam" id="PF04321">
    <property type="entry name" value="RmlD_sub_bind"/>
    <property type="match status" value="1"/>
</dbReference>
<dbReference type="SUPFAM" id="SSF51735">
    <property type="entry name" value="NAD(P)-binding Rossmann-fold domains"/>
    <property type="match status" value="1"/>
</dbReference>
<protein>
    <recommendedName>
        <fullName evidence="2">dTDP-4-dehydrorhamnose reductase</fullName>
        <ecNumber evidence="2">1.1.1.133</ecNumber>
    </recommendedName>
</protein>
<evidence type="ECO:0000313" key="4">
    <source>
        <dbReference type="EMBL" id="RUR74109.1"/>
    </source>
</evidence>
<gene>
    <name evidence="4" type="primary">rfbD</name>
    <name evidence="4" type="ORF">PCC6912_54170</name>
</gene>
<dbReference type="InterPro" id="IPR029903">
    <property type="entry name" value="RmlD-like-bd"/>
</dbReference>
<dbReference type="RefSeq" id="WP_016877775.1">
    <property type="nucleotide sequence ID" value="NZ_AJLN01000134.1"/>
</dbReference>
<dbReference type="EMBL" id="RSCJ01000031">
    <property type="protein sequence ID" value="RUR74109.1"/>
    <property type="molecule type" value="Genomic_DNA"/>
</dbReference>
<dbReference type="InterPro" id="IPR005913">
    <property type="entry name" value="dTDP_dehydrorham_reduct"/>
</dbReference>
<evidence type="ECO:0000256" key="2">
    <source>
        <dbReference type="RuleBase" id="RU364082"/>
    </source>
</evidence>
<dbReference type="GO" id="GO:0005829">
    <property type="term" value="C:cytosol"/>
    <property type="evidence" value="ECO:0007669"/>
    <property type="project" value="TreeGrafter"/>
</dbReference>
<dbReference type="STRING" id="211165.GCA_000317285_05776"/>
<dbReference type="NCBIfam" id="TIGR01214">
    <property type="entry name" value="rmlD"/>
    <property type="match status" value="1"/>
</dbReference>
<dbReference type="CDD" id="cd05254">
    <property type="entry name" value="dTDP_HR_like_SDR_e"/>
    <property type="match status" value="1"/>
</dbReference>
<dbReference type="Proteomes" id="UP000268857">
    <property type="component" value="Unassembled WGS sequence"/>
</dbReference>
<keyword evidence="2" id="KW-0521">NADP</keyword>